<organism evidence="10 11">
    <name type="scientific">Neobittarella massiliensis</name>
    <name type="common">ex Bilen et al. 2018</name>
    <dbReference type="NCBI Taxonomy" id="2041842"/>
    <lineage>
        <taxon>Bacteria</taxon>
        <taxon>Bacillati</taxon>
        <taxon>Bacillota</taxon>
        <taxon>Clostridia</taxon>
        <taxon>Eubacteriales</taxon>
        <taxon>Oscillospiraceae</taxon>
        <taxon>Neobittarella (ex Bilen et al. 2018)</taxon>
    </lineage>
</organism>
<comment type="subcellular location">
    <subcellularLocation>
        <location evidence="1 7">Cytoplasm</location>
    </subcellularLocation>
</comment>
<reference evidence="10" key="1">
    <citation type="submission" date="2020-08" db="EMBL/GenBank/DDBJ databases">
        <authorList>
            <person name="Liu C."/>
            <person name="Sun Q."/>
        </authorList>
    </citation>
    <scope>NUCLEOTIDE SEQUENCE</scope>
    <source>
        <strain evidence="10">NSJ-65</strain>
    </source>
</reference>
<dbReference type="GO" id="GO:0005737">
    <property type="term" value="C:cytoplasm"/>
    <property type="evidence" value="ECO:0007669"/>
    <property type="project" value="UniProtKB-SubCell"/>
</dbReference>
<dbReference type="PROSITE" id="PS00352">
    <property type="entry name" value="CSD_1"/>
    <property type="match status" value="1"/>
</dbReference>
<dbReference type="PANTHER" id="PTHR46565">
    <property type="entry name" value="COLD SHOCK DOMAIN PROTEIN 2"/>
    <property type="match status" value="1"/>
</dbReference>
<proteinExistence type="predicted"/>
<dbReference type="GO" id="GO:0003677">
    <property type="term" value="F:DNA binding"/>
    <property type="evidence" value="ECO:0007669"/>
    <property type="project" value="UniProtKB-KW"/>
</dbReference>
<dbReference type="RefSeq" id="WP_105204925.1">
    <property type="nucleotide sequence ID" value="NZ_JACOGI010000001.1"/>
</dbReference>
<comment type="caution">
    <text evidence="10">The sequence shown here is derived from an EMBL/GenBank/DDBJ whole genome shotgun (WGS) entry which is preliminary data.</text>
</comment>
<keyword evidence="4" id="KW-0238">DNA-binding</keyword>
<dbReference type="SMART" id="SM00357">
    <property type="entry name" value="CSP"/>
    <property type="match status" value="1"/>
</dbReference>
<keyword evidence="11" id="KW-1185">Reference proteome</keyword>
<dbReference type="InterPro" id="IPR011129">
    <property type="entry name" value="CSD"/>
</dbReference>
<dbReference type="GO" id="GO:0051252">
    <property type="term" value="P:regulation of RNA metabolic process"/>
    <property type="evidence" value="ECO:0007669"/>
    <property type="project" value="UniProtKB-ARBA"/>
</dbReference>
<evidence type="ECO:0000256" key="8">
    <source>
        <dbReference type="SAM" id="MobiDB-lite"/>
    </source>
</evidence>
<dbReference type="CDD" id="cd04458">
    <property type="entry name" value="CSP_CDS"/>
    <property type="match status" value="1"/>
</dbReference>
<dbReference type="AlphaFoldDB" id="A0A8J6LZ98"/>
<keyword evidence="2" id="KW-0963">Cytoplasm</keyword>
<protein>
    <submittedName>
        <fullName evidence="10">Cold-shock protein</fullName>
    </submittedName>
</protein>
<dbReference type="InterPro" id="IPR019844">
    <property type="entry name" value="CSD_CS"/>
</dbReference>
<name>A0A8J6LZ98_9FIRM</name>
<dbReference type="Pfam" id="PF00313">
    <property type="entry name" value="CSD"/>
    <property type="match status" value="1"/>
</dbReference>
<evidence type="ECO:0000256" key="7">
    <source>
        <dbReference type="RuleBase" id="RU000408"/>
    </source>
</evidence>
<evidence type="ECO:0000259" key="9">
    <source>
        <dbReference type="PROSITE" id="PS51857"/>
    </source>
</evidence>
<feature type="region of interest" description="Disordered" evidence="8">
    <location>
        <begin position="49"/>
        <end position="70"/>
    </location>
</feature>
<sequence length="70" mass="7655">MHTGTVKWFNSEKGFGFIADDNGGEDVFVHFSAIVGDGYKSLNEGQKVSFETEQDPKNSSKLRATNVTAL</sequence>
<dbReference type="InterPro" id="IPR012340">
    <property type="entry name" value="NA-bd_OB-fold"/>
</dbReference>
<dbReference type="EMBL" id="JACOGI010000001">
    <property type="protein sequence ID" value="MBC3516497.1"/>
    <property type="molecule type" value="Genomic_DNA"/>
</dbReference>
<dbReference type="InterPro" id="IPR012156">
    <property type="entry name" value="Cold_shock_CspA"/>
</dbReference>
<keyword evidence="5" id="KW-0010">Activator</keyword>
<gene>
    <name evidence="10" type="ORF">H8K20_08810</name>
</gene>
<dbReference type="PIRSF" id="PIRSF002599">
    <property type="entry name" value="Cold_shock_A"/>
    <property type="match status" value="1"/>
</dbReference>
<accession>A0A8J6LZ98</accession>
<evidence type="ECO:0000256" key="6">
    <source>
        <dbReference type="ARBA" id="ARBA00023163"/>
    </source>
</evidence>
<dbReference type="OrthoDB" id="9805039at2"/>
<dbReference type="PROSITE" id="PS51857">
    <property type="entry name" value="CSD_2"/>
    <property type="match status" value="1"/>
</dbReference>
<dbReference type="InterPro" id="IPR002059">
    <property type="entry name" value="CSP_DNA-bd"/>
</dbReference>
<evidence type="ECO:0000313" key="10">
    <source>
        <dbReference type="EMBL" id="MBC3516497.1"/>
    </source>
</evidence>
<evidence type="ECO:0000256" key="3">
    <source>
        <dbReference type="ARBA" id="ARBA00023015"/>
    </source>
</evidence>
<evidence type="ECO:0000313" key="11">
    <source>
        <dbReference type="Proteomes" id="UP000597668"/>
    </source>
</evidence>
<dbReference type="FunFam" id="2.40.50.140:FF:000006">
    <property type="entry name" value="Cold shock protein CspC"/>
    <property type="match status" value="1"/>
</dbReference>
<dbReference type="PANTHER" id="PTHR46565:SF20">
    <property type="entry name" value="COLD SHOCK DOMAIN-CONTAINING PROTEIN 4"/>
    <property type="match status" value="1"/>
</dbReference>
<dbReference type="PRINTS" id="PR00050">
    <property type="entry name" value="COLDSHOCK"/>
</dbReference>
<evidence type="ECO:0000256" key="4">
    <source>
        <dbReference type="ARBA" id="ARBA00023125"/>
    </source>
</evidence>
<dbReference type="Gene3D" id="2.40.50.140">
    <property type="entry name" value="Nucleic acid-binding proteins"/>
    <property type="match status" value="1"/>
</dbReference>
<keyword evidence="3" id="KW-0805">Transcription regulation</keyword>
<dbReference type="Proteomes" id="UP000597668">
    <property type="component" value="Unassembled WGS sequence"/>
</dbReference>
<evidence type="ECO:0000256" key="1">
    <source>
        <dbReference type="ARBA" id="ARBA00004496"/>
    </source>
</evidence>
<dbReference type="SUPFAM" id="SSF50249">
    <property type="entry name" value="Nucleic acid-binding proteins"/>
    <property type="match status" value="1"/>
</dbReference>
<keyword evidence="6" id="KW-0804">Transcription</keyword>
<evidence type="ECO:0000256" key="5">
    <source>
        <dbReference type="ARBA" id="ARBA00023159"/>
    </source>
</evidence>
<evidence type="ECO:0000256" key="2">
    <source>
        <dbReference type="ARBA" id="ARBA00022490"/>
    </source>
</evidence>
<feature type="domain" description="CSD" evidence="9">
    <location>
        <begin position="1"/>
        <end position="69"/>
    </location>
</feature>
<dbReference type="GO" id="GO:0010468">
    <property type="term" value="P:regulation of gene expression"/>
    <property type="evidence" value="ECO:0007669"/>
    <property type="project" value="UniProtKB-ARBA"/>
</dbReference>